<gene>
    <name evidence="1" type="ORF">NHP190020_02870</name>
    <name evidence="2" type="ORF">SNTW_02280</name>
</gene>
<proteinExistence type="predicted"/>
<dbReference type="GeneID" id="56928080"/>
<evidence type="ECO:0000313" key="1">
    <source>
        <dbReference type="EMBL" id="BCD45248.1"/>
    </source>
</evidence>
<dbReference type="EMBL" id="AP019774">
    <property type="protein sequence ID" value="BCD69583.1"/>
    <property type="molecule type" value="Genomic_DNA"/>
</dbReference>
<dbReference type="Proteomes" id="UP000509742">
    <property type="component" value="Chromosome"/>
</dbReference>
<evidence type="ECO:0000313" key="3">
    <source>
        <dbReference type="Proteomes" id="UP000317935"/>
    </source>
</evidence>
<dbReference type="AlphaFoldDB" id="A0A6J4CXZ5"/>
<organism evidence="2 3">
    <name type="scientific">Helicobacter suis</name>
    <dbReference type="NCBI Taxonomy" id="104628"/>
    <lineage>
        <taxon>Bacteria</taxon>
        <taxon>Pseudomonadati</taxon>
        <taxon>Campylobacterota</taxon>
        <taxon>Epsilonproteobacteria</taxon>
        <taxon>Campylobacterales</taxon>
        <taxon>Helicobacteraceae</taxon>
        <taxon>Helicobacter</taxon>
    </lineage>
</organism>
<protein>
    <submittedName>
        <fullName evidence="2">Uncharacterized protein</fullName>
    </submittedName>
</protein>
<evidence type="ECO:0000313" key="4">
    <source>
        <dbReference type="Proteomes" id="UP000509742"/>
    </source>
</evidence>
<dbReference type="Proteomes" id="UP000317935">
    <property type="component" value="Chromosome"/>
</dbReference>
<dbReference type="OrthoDB" id="5334833at2"/>
<sequence length="61" mass="6903">MAESFETKLETCLSKVQACQERKGKKSCLQCSLVLDCPDRKAYVQSVYTSMNKGQEGNFDF</sequence>
<accession>A0A6J4CXZ5</accession>
<evidence type="ECO:0000313" key="2">
    <source>
        <dbReference type="EMBL" id="BCD69583.1"/>
    </source>
</evidence>
<dbReference type="EMBL" id="AP023036">
    <property type="protein sequence ID" value="BCD45248.1"/>
    <property type="molecule type" value="Genomic_DNA"/>
</dbReference>
<keyword evidence="4" id="KW-1185">Reference proteome</keyword>
<name>A0A6J4CXZ5_9HELI</name>
<dbReference type="RefSeq" id="WP_073115334.1">
    <property type="nucleotide sequence ID" value="NZ_AP019774.1"/>
</dbReference>
<reference evidence="2 3" key="1">
    <citation type="submission" date="2019-06" db="EMBL/GenBank/DDBJ databases">
        <title>Complete genome sequence of Helicobacter suis SNTW101c.</title>
        <authorList>
            <person name="Rimbara E."/>
            <person name="Suzuki M."/>
            <person name="Matsui H."/>
            <person name="Nakamura M."/>
            <person name="Mori S."/>
            <person name="Shibayama K."/>
        </authorList>
    </citation>
    <scope>NUCLEOTIDE SEQUENCE [LARGE SCALE GENOMIC DNA]</scope>
    <source>
        <strain evidence="2 3">SNTW101c</strain>
    </source>
</reference>
<reference evidence="1 4" key="2">
    <citation type="submission" date="2020-04" db="EMBL/GenBank/DDBJ databases">
        <title>Genomic analysis of gastric non-Helicobacter pylori Helicobacters isolated in Japan.</title>
        <authorList>
            <person name="Suzuki M."/>
            <person name="Rimbara E."/>
        </authorList>
    </citation>
    <scope>NUCLEOTIDE SEQUENCE [LARGE SCALE GENOMIC DNA]</scope>
    <source>
        <strain evidence="1 4">NHP19-0020</strain>
    </source>
</reference>